<dbReference type="GO" id="GO:0015074">
    <property type="term" value="P:DNA integration"/>
    <property type="evidence" value="ECO:0007669"/>
    <property type="project" value="UniProtKB-KW"/>
</dbReference>
<proteinExistence type="inferred from homology"/>
<keyword evidence="6" id="KW-0233">DNA recombination</keyword>
<evidence type="ECO:0000256" key="6">
    <source>
        <dbReference type="ARBA" id="ARBA00023172"/>
    </source>
</evidence>
<dbReference type="InterPro" id="IPR011946">
    <property type="entry name" value="Integrase_integron-type"/>
</dbReference>
<dbReference type="OrthoDB" id="9801717at2"/>
<evidence type="ECO:0000256" key="4">
    <source>
        <dbReference type="ARBA" id="ARBA00022908"/>
    </source>
</evidence>
<reference evidence="12 13" key="1">
    <citation type="submission" date="2019-03" db="EMBL/GenBank/DDBJ databases">
        <title>Genomic Encyclopedia of Type Strains, Phase IV (KMG-IV): sequencing the most valuable type-strain genomes for metagenomic binning, comparative biology and taxonomic classification.</title>
        <authorList>
            <person name="Goeker M."/>
        </authorList>
    </citation>
    <scope>NUCLEOTIDE SEQUENCE [LARGE SCALE GENOMIC DNA]</scope>
    <source>
        <strain evidence="12 13">DSM 19610</strain>
    </source>
</reference>
<dbReference type="InterPro" id="IPR050090">
    <property type="entry name" value="Tyrosine_recombinase_XerCD"/>
</dbReference>
<evidence type="ECO:0000256" key="5">
    <source>
        <dbReference type="ARBA" id="ARBA00023125"/>
    </source>
</evidence>
<comment type="subcellular location">
    <subcellularLocation>
        <location evidence="1">Cytoplasm</location>
    </subcellularLocation>
</comment>
<evidence type="ECO:0000256" key="1">
    <source>
        <dbReference type="ARBA" id="ARBA00004496"/>
    </source>
</evidence>
<comment type="function">
    <text evidence="7">Site-specific tyrosine recombinase, which acts by catalyzing the cutting and rejoining of the recombining DNA molecules. The XerC-XerD complex is essential to convert dimers of the bacterial chromosome into monomers to permit their segregation at cell division. It also contributes to the segregational stability of plasmids.</text>
</comment>
<dbReference type="InterPro" id="IPR011010">
    <property type="entry name" value="DNA_brk_join_enz"/>
</dbReference>
<evidence type="ECO:0000256" key="7">
    <source>
        <dbReference type="ARBA" id="ARBA00037721"/>
    </source>
</evidence>
<dbReference type="PROSITE" id="PS51898">
    <property type="entry name" value="TYR_RECOMBINASE"/>
    <property type="match status" value="1"/>
</dbReference>
<feature type="domain" description="Core-binding (CB)" evidence="11">
    <location>
        <begin position="1"/>
        <end position="88"/>
    </location>
</feature>
<keyword evidence="4" id="KW-0229">DNA integration</keyword>
<dbReference type="Proteomes" id="UP000295707">
    <property type="component" value="Unassembled WGS sequence"/>
</dbReference>
<dbReference type="Gene3D" id="1.10.150.130">
    <property type="match status" value="1"/>
</dbReference>
<dbReference type="CDD" id="cd01193">
    <property type="entry name" value="INT_IntI_C"/>
    <property type="match status" value="1"/>
</dbReference>
<dbReference type="Pfam" id="PF13495">
    <property type="entry name" value="Phage_int_SAM_4"/>
    <property type="match status" value="1"/>
</dbReference>
<dbReference type="InterPro" id="IPR010998">
    <property type="entry name" value="Integrase_recombinase_N"/>
</dbReference>
<dbReference type="SUPFAM" id="SSF56349">
    <property type="entry name" value="DNA breaking-rejoining enzymes"/>
    <property type="match status" value="1"/>
</dbReference>
<sequence>MTRKRHSSPFLDQVRNTIRTRHYSIRTEKSYVGWVHRYILFHNKQHPKDLGEKHVAEFLTYLAVKRRISPSTQNQALNALVFLYKQVIGQPLGDILNVVRAKQPQRLPTVLSQDEVRRLIRQVDGPCWLPVCLLYGSGLRLMECLRLRVKDLDFEHRAITVRSGKGGKDRVVTLPDPCIEPLKRQLELVRNLHEKDLADGFGAVWLPYALERKYPQAPKSWGWQYVFPASKRSNDPRSGIRRRHHLDDSCLQKTVKRALRRAGIFKPASCHTLRHSFATHLLERGMDIRTVQEQLGHKDIRTTQIYTHVLQRGGNAVISPLVDILGSGNSFSPGPPATP</sequence>
<dbReference type="Pfam" id="PF00589">
    <property type="entry name" value="Phage_integrase"/>
    <property type="match status" value="1"/>
</dbReference>
<evidence type="ECO:0000313" key="13">
    <source>
        <dbReference type="Proteomes" id="UP000295707"/>
    </source>
</evidence>
<dbReference type="GO" id="GO:0003677">
    <property type="term" value="F:DNA binding"/>
    <property type="evidence" value="ECO:0007669"/>
    <property type="project" value="UniProtKB-UniRule"/>
</dbReference>
<dbReference type="GO" id="GO:0005737">
    <property type="term" value="C:cytoplasm"/>
    <property type="evidence" value="ECO:0007669"/>
    <property type="project" value="UniProtKB-SubCell"/>
</dbReference>
<dbReference type="EMBL" id="SMFX01000001">
    <property type="protein sequence ID" value="TCK17646.1"/>
    <property type="molecule type" value="Genomic_DNA"/>
</dbReference>
<comment type="subunit">
    <text evidence="8">Forms a cyclic heterotetrameric complex composed of two molecules of XerC and two molecules of XerD.</text>
</comment>
<dbReference type="InterPro" id="IPR002104">
    <property type="entry name" value="Integrase_catalytic"/>
</dbReference>
<dbReference type="PANTHER" id="PTHR30349:SF64">
    <property type="entry name" value="PROPHAGE INTEGRASE INTD-RELATED"/>
    <property type="match status" value="1"/>
</dbReference>
<dbReference type="GO" id="GO:0006310">
    <property type="term" value="P:DNA recombination"/>
    <property type="evidence" value="ECO:0007669"/>
    <property type="project" value="UniProtKB-KW"/>
</dbReference>
<dbReference type="Gene3D" id="1.10.443.10">
    <property type="entry name" value="Intergrase catalytic core"/>
    <property type="match status" value="1"/>
</dbReference>
<feature type="domain" description="Tyr recombinase" evidence="10">
    <location>
        <begin position="106"/>
        <end position="319"/>
    </location>
</feature>
<dbReference type="InterPro" id="IPR013762">
    <property type="entry name" value="Integrase-like_cat_sf"/>
</dbReference>
<protein>
    <submittedName>
        <fullName evidence="12">Integron integrase</fullName>
    </submittedName>
</protein>
<evidence type="ECO:0000256" key="9">
    <source>
        <dbReference type="PROSITE-ProRule" id="PRU01248"/>
    </source>
</evidence>
<name>A0A4V2PGP2_9GAMM</name>
<evidence type="ECO:0000256" key="8">
    <source>
        <dbReference type="ARBA" id="ARBA00038613"/>
    </source>
</evidence>
<evidence type="ECO:0000256" key="2">
    <source>
        <dbReference type="ARBA" id="ARBA00008857"/>
    </source>
</evidence>
<dbReference type="PROSITE" id="PS51900">
    <property type="entry name" value="CB"/>
    <property type="match status" value="1"/>
</dbReference>
<comment type="caution">
    <text evidence="12">The sequence shown here is derived from an EMBL/GenBank/DDBJ whole genome shotgun (WGS) entry which is preliminary data.</text>
</comment>
<evidence type="ECO:0000313" key="12">
    <source>
        <dbReference type="EMBL" id="TCK17646.1"/>
    </source>
</evidence>
<accession>A0A4V2PGP2</accession>
<dbReference type="AlphaFoldDB" id="A0A4V2PGP2"/>
<evidence type="ECO:0000256" key="3">
    <source>
        <dbReference type="ARBA" id="ARBA00022490"/>
    </source>
</evidence>
<keyword evidence="3" id="KW-0963">Cytoplasm</keyword>
<dbReference type="InterPro" id="IPR004107">
    <property type="entry name" value="Integrase_SAM-like_N"/>
</dbReference>
<keyword evidence="13" id="KW-1185">Reference proteome</keyword>
<evidence type="ECO:0000259" key="10">
    <source>
        <dbReference type="PROSITE" id="PS51898"/>
    </source>
</evidence>
<dbReference type="RefSeq" id="WP_132971508.1">
    <property type="nucleotide sequence ID" value="NZ_SMFX01000001.1"/>
</dbReference>
<keyword evidence="5 9" id="KW-0238">DNA-binding</keyword>
<comment type="similarity">
    <text evidence="2">Belongs to the 'phage' integrase family.</text>
</comment>
<dbReference type="PANTHER" id="PTHR30349">
    <property type="entry name" value="PHAGE INTEGRASE-RELATED"/>
    <property type="match status" value="1"/>
</dbReference>
<evidence type="ECO:0000259" key="11">
    <source>
        <dbReference type="PROSITE" id="PS51900"/>
    </source>
</evidence>
<organism evidence="12 13">
    <name type="scientific">Thiogranum longum</name>
    <dbReference type="NCBI Taxonomy" id="1537524"/>
    <lineage>
        <taxon>Bacteria</taxon>
        <taxon>Pseudomonadati</taxon>
        <taxon>Pseudomonadota</taxon>
        <taxon>Gammaproteobacteria</taxon>
        <taxon>Chromatiales</taxon>
        <taxon>Ectothiorhodospiraceae</taxon>
        <taxon>Thiogranum</taxon>
    </lineage>
</organism>
<gene>
    <name evidence="12" type="ORF">DFR30_0881</name>
</gene>
<dbReference type="NCBIfam" id="TIGR02249">
    <property type="entry name" value="integrase_gron"/>
    <property type="match status" value="1"/>
</dbReference>
<dbReference type="FunFam" id="1.10.443.10:FF:000007">
    <property type="entry name" value="Tyrosine recombinase XerC"/>
    <property type="match status" value="1"/>
</dbReference>
<dbReference type="InterPro" id="IPR044068">
    <property type="entry name" value="CB"/>
</dbReference>